<accession>A0ABU0YEJ9</accession>
<evidence type="ECO:0000256" key="1">
    <source>
        <dbReference type="ARBA" id="ARBA00005417"/>
    </source>
</evidence>
<dbReference type="PANTHER" id="PTHR43820:SF4">
    <property type="entry name" value="HIGH-AFFINITY BRANCHED-CHAIN AMINO ACID TRANSPORT ATP-BINDING PROTEIN LIVF"/>
    <property type="match status" value="1"/>
</dbReference>
<dbReference type="CDD" id="cd03224">
    <property type="entry name" value="ABC_TM1139_LivF_branched"/>
    <property type="match status" value="1"/>
</dbReference>
<name>A0ABU0YEJ9_9PROT</name>
<dbReference type="SUPFAM" id="SSF52540">
    <property type="entry name" value="P-loop containing nucleoside triphosphate hydrolases"/>
    <property type="match status" value="1"/>
</dbReference>
<keyword evidence="5" id="KW-0029">Amino-acid transport</keyword>
<dbReference type="RefSeq" id="WP_379953512.1">
    <property type="nucleotide sequence ID" value="NZ_JAUYVI010000001.1"/>
</dbReference>
<proteinExistence type="inferred from homology"/>
<comment type="caution">
    <text evidence="7">The sequence shown here is derived from an EMBL/GenBank/DDBJ whole genome shotgun (WGS) entry which is preliminary data.</text>
</comment>
<keyword evidence="8" id="KW-1185">Reference proteome</keyword>
<evidence type="ECO:0000256" key="5">
    <source>
        <dbReference type="ARBA" id="ARBA00022970"/>
    </source>
</evidence>
<evidence type="ECO:0000313" key="7">
    <source>
        <dbReference type="EMBL" id="MDQ7246141.1"/>
    </source>
</evidence>
<keyword evidence="2" id="KW-0813">Transport</keyword>
<dbReference type="PROSITE" id="PS50893">
    <property type="entry name" value="ABC_TRANSPORTER_2"/>
    <property type="match status" value="1"/>
</dbReference>
<keyword evidence="4 7" id="KW-0067">ATP-binding</keyword>
<evidence type="ECO:0000256" key="3">
    <source>
        <dbReference type="ARBA" id="ARBA00022741"/>
    </source>
</evidence>
<dbReference type="InterPro" id="IPR052156">
    <property type="entry name" value="BCAA_Transport_ATP-bd_LivF"/>
</dbReference>
<dbReference type="InterPro" id="IPR003593">
    <property type="entry name" value="AAA+_ATPase"/>
</dbReference>
<feature type="domain" description="ABC transporter" evidence="6">
    <location>
        <begin position="5"/>
        <end position="236"/>
    </location>
</feature>
<dbReference type="EMBL" id="JAUYVI010000001">
    <property type="protein sequence ID" value="MDQ7246141.1"/>
    <property type="molecule type" value="Genomic_DNA"/>
</dbReference>
<keyword evidence="3" id="KW-0547">Nucleotide-binding</keyword>
<dbReference type="Pfam" id="PF00005">
    <property type="entry name" value="ABC_tran"/>
    <property type="match status" value="1"/>
</dbReference>
<reference evidence="8" key="1">
    <citation type="submission" date="2023-08" db="EMBL/GenBank/DDBJ databases">
        <title>Rhodospirillaceae gen. nov., a novel taxon isolated from the Yangtze River Yuezi River estuary sludge.</title>
        <authorList>
            <person name="Ruan L."/>
        </authorList>
    </citation>
    <scope>NUCLEOTIDE SEQUENCE [LARGE SCALE GENOMIC DNA]</scope>
    <source>
        <strain evidence="8">R-7</strain>
    </source>
</reference>
<protein>
    <submittedName>
        <fullName evidence="7">ABC transporter ATP-binding protein</fullName>
    </submittedName>
</protein>
<organism evidence="7 8">
    <name type="scientific">Dongia sedimenti</name>
    <dbReference type="NCBI Taxonomy" id="3064282"/>
    <lineage>
        <taxon>Bacteria</taxon>
        <taxon>Pseudomonadati</taxon>
        <taxon>Pseudomonadota</taxon>
        <taxon>Alphaproteobacteria</taxon>
        <taxon>Rhodospirillales</taxon>
        <taxon>Dongiaceae</taxon>
        <taxon>Dongia</taxon>
    </lineage>
</organism>
<dbReference type="Proteomes" id="UP001230156">
    <property type="component" value="Unassembled WGS sequence"/>
</dbReference>
<dbReference type="PROSITE" id="PS00211">
    <property type="entry name" value="ABC_TRANSPORTER_1"/>
    <property type="match status" value="1"/>
</dbReference>
<dbReference type="PANTHER" id="PTHR43820">
    <property type="entry name" value="HIGH-AFFINITY BRANCHED-CHAIN AMINO ACID TRANSPORT ATP-BINDING PROTEIN LIVF"/>
    <property type="match status" value="1"/>
</dbReference>
<gene>
    <name evidence="7" type="ORF">Q8A70_00625</name>
</gene>
<evidence type="ECO:0000313" key="8">
    <source>
        <dbReference type="Proteomes" id="UP001230156"/>
    </source>
</evidence>
<evidence type="ECO:0000256" key="2">
    <source>
        <dbReference type="ARBA" id="ARBA00022448"/>
    </source>
</evidence>
<evidence type="ECO:0000256" key="4">
    <source>
        <dbReference type="ARBA" id="ARBA00022840"/>
    </source>
</evidence>
<dbReference type="InterPro" id="IPR027417">
    <property type="entry name" value="P-loop_NTPase"/>
</dbReference>
<dbReference type="GO" id="GO:0005524">
    <property type="term" value="F:ATP binding"/>
    <property type="evidence" value="ECO:0007669"/>
    <property type="project" value="UniProtKB-KW"/>
</dbReference>
<dbReference type="SMART" id="SM00382">
    <property type="entry name" value="AAA"/>
    <property type="match status" value="1"/>
</dbReference>
<comment type="similarity">
    <text evidence="1">Belongs to the ABC transporter superfamily.</text>
</comment>
<dbReference type="InterPro" id="IPR003439">
    <property type="entry name" value="ABC_transporter-like_ATP-bd"/>
</dbReference>
<dbReference type="Gene3D" id="3.40.50.300">
    <property type="entry name" value="P-loop containing nucleotide triphosphate hydrolases"/>
    <property type="match status" value="1"/>
</dbReference>
<sequence>MSDLLEVEALESGYGRIGILHGISLATGGHNVGLFGPNGHGKTTLLRTISGVIRATRGKIRFAGEDVTAWPARRIVELGLLHVPQGSRLFPDLTIRETLRLGAWPRRARPREARNLERAVAIFPRLKERWNQPVKTLSGGERQMVAISVALMGDPKLLILDEPTLGLAPRLKDELCAAIRQVSDEGVRLVVVEQDVEFLLDLADHLYLVNHGEIAAEIRPGESMNHQAIMEMYFGRELGPLT</sequence>
<dbReference type="InterPro" id="IPR017871">
    <property type="entry name" value="ABC_transporter-like_CS"/>
</dbReference>
<evidence type="ECO:0000259" key="6">
    <source>
        <dbReference type="PROSITE" id="PS50893"/>
    </source>
</evidence>